<reference evidence="1 2" key="1">
    <citation type="submission" date="2018-01" db="EMBL/GenBank/DDBJ databases">
        <title>Lactobacillus phages that infect wine-derived L. plantarum strains.</title>
        <authorList>
            <person name="Kyrkou I."/>
            <person name="Hestbjerg Hansen L."/>
        </authorList>
    </citation>
    <scope>NUCLEOTIDE SEQUENCE [LARGE SCALE GENOMIC DNA]</scope>
</reference>
<dbReference type="Proteomes" id="UP000241031">
    <property type="component" value="Segment"/>
</dbReference>
<sequence>MLKDNLYLNNKISLALQEEPIDFFFVDSNNGGFLYSGDKQLLMSKNTKDRLLEEKIINDDSETASNIMIVDNLNDDFVYMGKIYENLEVNKVGNVYVKYISDICLMYVK</sequence>
<protein>
    <submittedName>
        <fullName evidence="1">Uncharacterized protein</fullName>
    </submittedName>
</protein>
<name>A0A2P0ZKX4_9CAUD</name>
<dbReference type="RefSeq" id="YP_009798740.1">
    <property type="nucleotide sequence ID" value="NC_047931.1"/>
</dbReference>
<proteinExistence type="predicted"/>
<evidence type="ECO:0000313" key="1">
    <source>
        <dbReference type="EMBL" id="AVH85644.1"/>
    </source>
</evidence>
<dbReference type="EMBL" id="MG765274">
    <property type="protein sequence ID" value="AVH85644.1"/>
    <property type="molecule type" value="Genomic_DNA"/>
</dbReference>
<dbReference type="KEGG" id="vg:54989211"/>
<keyword evidence="2" id="KW-1185">Reference proteome</keyword>
<organism evidence="1 2">
    <name type="scientific">Lactobacillus phage Maenad</name>
    <dbReference type="NCBI Taxonomy" id="2079431"/>
    <lineage>
        <taxon>Viruses</taxon>
        <taxon>Duplodnaviria</taxon>
        <taxon>Heunggongvirae</taxon>
        <taxon>Uroviricota</taxon>
        <taxon>Caudoviricetes</taxon>
        <taxon>Tybeckvirinae</taxon>
        <taxon>Maenadvirus</taxon>
        <taxon>Maenadvirus maenad</taxon>
    </lineage>
</organism>
<evidence type="ECO:0000313" key="2">
    <source>
        <dbReference type="Proteomes" id="UP000241031"/>
    </source>
</evidence>
<dbReference type="GeneID" id="54989211"/>
<accession>A0A2P0ZKX4</accession>